<name>A0ABQ9K0F3_9CUCU</name>
<proteinExistence type="predicted"/>
<accession>A0ABQ9K0F3</accession>
<comment type="caution">
    <text evidence="2">The sequence shown here is derived from an EMBL/GenBank/DDBJ whole genome shotgun (WGS) entry which is preliminary data.</text>
</comment>
<feature type="domain" description="Tf2-1-like SH3-like" evidence="1">
    <location>
        <begin position="93"/>
        <end position="140"/>
    </location>
</feature>
<keyword evidence="3" id="KW-1185">Reference proteome</keyword>
<evidence type="ECO:0000259" key="1">
    <source>
        <dbReference type="Pfam" id="PF24626"/>
    </source>
</evidence>
<evidence type="ECO:0000313" key="3">
    <source>
        <dbReference type="Proteomes" id="UP001162164"/>
    </source>
</evidence>
<reference evidence="2" key="1">
    <citation type="journal article" date="2023" name="Insect Mol. Biol.">
        <title>Genome sequencing provides insights into the evolution of gene families encoding plant cell wall-degrading enzymes in longhorned beetles.</title>
        <authorList>
            <person name="Shin N.R."/>
            <person name="Okamura Y."/>
            <person name="Kirsch R."/>
            <person name="Pauchet Y."/>
        </authorList>
    </citation>
    <scope>NUCLEOTIDE SEQUENCE</scope>
    <source>
        <strain evidence="2">MMC_N1</strain>
    </source>
</reference>
<organism evidence="2 3">
    <name type="scientific">Molorchus minor</name>
    <dbReference type="NCBI Taxonomy" id="1323400"/>
    <lineage>
        <taxon>Eukaryota</taxon>
        <taxon>Metazoa</taxon>
        <taxon>Ecdysozoa</taxon>
        <taxon>Arthropoda</taxon>
        <taxon>Hexapoda</taxon>
        <taxon>Insecta</taxon>
        <taxon>Pterygota</taxon>
        <taxon>Neoptera</taxon>
        <taxon>Endopterygota</taxon>
        <taxon>Coleoptera</taxon>
        <taxon>Polyphaga</taxon>
        <taxon>Cucujiformia</taxon>
        <taxon>Chrysomeloidea</taxon>
        <taxon>Cerambycidae</taxon>
        <taxon>Lamiinae</taxon>
        <taxon>Monochamini</taxon>
        <taxon>Molorchus</taxon>
    </lineage>
</organism>
<dbReference type="EMBL" id="JAPWTJ010000068">
    <property type="protein sequence ID" value="KAJ8983607.1"/>
    <property type="molecule type" value="Genomic_DNA"/>
</dbReference>
<evidence type="ECO:0000313" key="2">
    <source>
        <dbReference type="EMBL" id="KAJ8983607.1"/>
    </source>
</evidence>
<protein>
    <recommendedName>
        <fullName evidence="1">Tf2-1-like SH3-like domain-containing protein</fullName>
    </recommendedName>
</protein>
<dbReference type="Pfam" id="PF24626">
    <property type="entry name" value="SH3_Tf2-1"/>
    <property type="match status" value="1"/>
</dbReference>
<dbReference type="InterPro" id="IPR056924">
    <property type="entry name" value="SH3_Tf2-1"/>
</dbReference>
<gene>
    <name evidence="2" type="ORF">NQ317_004245</name>
</gene>
<sequence length="148" mass="17444">MEFGDTTDGWYRKMIRNINEKPEYIGDGNEYAYLLRDPAEEINIDSEVRKRTLPKQELLPRRKGIGKFITYEDDPYILKSEIGCGERIKLYRMRQKNINAKLSPKYVGPFTVHRKIGNWTYDLLNTQGKSIGIWDVQDLKPTWEPDND</sequence>
<dbReference type="Proteomes" id="UP001162164">
    <property type="component" value="Unassembled WGS sequence"/>
</dbReference>